<organism evidence="1 2">
    <name type="scientific">Sinorhizobium medicae</name>
    <dbReference type="NCBI Taxonomy" id="110321"/>
    <lineage>
        <taxon>Bacteria</taxon>
        <taxon>Pseudomonadati</taxon>
        <taxon>Pseudomonadota</taxon>
        <taxon>Alphaproteobacteria</taxon>
        <taxon>Hyphomicrobiales</taxon>
        <taxon>Rhizobiaceae</taxon>
        <taxon>Sinorhizobium/Ensifer group</taxon>
        <taxon>Sinorhizobium</taxon>
    </lineage>
</organism>
<accession>A0ABX4TJC2</accession>
<dbReference type="Proteomes" id="UP001190825">
    <property type="component" value="Unassembled WGS sequence"/>
</dbReference>
<gene>
    <name evidence="1" type="ORF">BMJ33_22405</name>
</gene>
<evidence type="ECO:0000313" key="2">
    <source>
        <dbReference type="Proteomes" id="UP001190825"/>
    </source>
</evidence>
<sequence length="91" mass="10056">MTLKSDPLSYPPRGLSHEEAARYIGVGTTKFDEMVADRRMPKPRQIDGRTVWDRVELDIAFSDLPKKGGGGLEALIASSPKVQDDCEIPVE</sequence>
<protein>
    <recommendedName>
        <fullName evidence="3">Helix-turn-helix domain-containing protein</fullName>
    </recommendedName>
</protein>
<comment type="caution">
    <text evidence="1">The sequence shown here is derived from an EMBL/GenBank/DDBJ whole genome shotgun (WGS) entry which is preliminary data.</text>
</comment>
<evidence type="ECO:0008006" key="3">
    <source>
        <dbReference type="Google" id="ProtNLM"/>
    </source>
</evidence>
<name>A0ABX4TJC2_9HYPH</name>
<evidence type="ECO:0000313" key="1">
    <source>
        <dbReference type="EMBL" id="PLT99659.1"/>
    </source>
</evidence>
<dbReference type="EMBL" id="NBUC01000110">
    <property type="protein sequence ID" value="PLT99659.1"/>
    <property type="molecule type" value="Genomic_DNA"/>
</dbReference>
<keyword evidence="2" id="KW-1185">Reference proteome</keyword>
<reference evidence="1 2" key="1">
    <citation type="journal article" date="2018" name="FEMS Microbiol. Ecol.">
        <title>Co-invading symbiotic mutualists of Medicago polymorpha retain high ancestral diversity and contain diverse accessory genomes.</title>
        <authorList>
            <person name="Porter S.S."/>
            <person name="Faber-Hammond J.J."/>
            <person name="Friesen M.L."/>
        </authorList>
    </citation>
    <scope>NUCLEOTIDE SEQUENCE [LARGE SCALE GENOMIC DNA]</scope>
    <source>
        <strain evidence="1 2">Str16</strain>
    </source>
</reference>
<dbReference type="RefSeq" id="WP_018207962.1">
    <property type="nucleotide sequence ID" value="NZ_CP149881.1"/>
</dbReference>
<proteinExistence type="predicted"/>